<evidence type="ECO:0000313" key="4">
    <source>
        <dbReference type="Proteomes" id="UP000002630"/>
    </source>
</evidence>
<dbReference type="EMBL" id="FN648630">
    <property type="protein sequence ID" value="CBN74799.1"/>
    <property type="molecule type" value="Genomic_DNA"/>
</dbReference>
<keyword evidence="2" id="KW-0472">Membrane</keyword>
<evidence type="ECO:0000256" key="1">
    <source>
        <dbReference type="SAM" id="MobiDB-lite"/>
    </source>
</evidence>
<feature type="transmembrane region" description="Helical" evidence="2">
    <location>
        <begin position="177"/>
        <end position="204"/>
    </location>
</feature>
<dbReference type="InParanoid" id="D8LN36"/>
<reference evidence="3 4" key="1">
    <citation type="journal article" date="2010" name="Nature">
        <title>The Ectocarpus genome and the independent evolution of multicellularity in brown algae.</title>
        <authorList>
            <person name="Cock J.M."/>
            <person name="Sterck L."/>
            <person name="Rouze P."/>
            <person name="Scornet D."/>
            <person name="Allen A.E."/>
            <person name="Amoutzias G."/>
            <person name="Anthouard V."/>
            <person name="Artiguenave F."/>
            <person name="Aury J.M."/>
            <person name="Badger J.H."/>
            <person name="Beszteri B."/>
            <person name="Billiau K."/>
            <person name="Bonnet E."/>
            <person name="Bothwell J.H."/>
            <person name="Bowler C."/>
            <person name="Boyen C."/>
            <person name="Brownlee C."/>
            <person name="Carrano C.J."/>
            <person name="Charrier B."/>
            <person name="Cho G.Y."/>
            <person name="Coelho S.M."/>
            <person name="Collen J."/>
            <person name="Corre E."/>
            <person name="Da Silva C."/>
            <person name="Delage L."/>
            <person name="Delaroque N."/>
            <person name="Dittami S.M."/>
            <person name="Doulbeau S."/>
            <person name="Elias M."/>
            <person name="Farnham G."/>
            <person name="Gachon C.M."/>
            <person name="Gschloessl B."/>
            <person name="Heesch S."/>
            <person name="Jabbari K."/>
            <person name="Jubin C."/>
            <person name="Kawai H."/>
            <person name="Kimura K."/>
            <person name="Kloareg B."/>
            <person name="Kupper F.C."/>
            <person name="Lang D."/>
            <person name="Le Bail A."/>
            <person name="Leblanc C."/>
            <person name="Lerouge P."/>
            <person name="Lohr M."/>
            <person name="Lopez P.J."/>
            <person name="Martens C."/>
            <person name="Maumus F."/>
            <person name="Michel G."/>
            <person name="Miranda-Saavedra D."/>
            <person name="Morales J."/>
            <person name="Moreau H."/>
            <person name="Motomura T."/>
            <person name="Nagasato C."/>
            <person name="Napoli C.A."/>
            <person name="Nelson D.R."/>
            <person name="Nyvall-Collen P."/>
            <person name="Peters A.F."/>
            <person name="Pommier C."/>
            <person name="Potin P."/>
            <person name="Poulain J."/>
            <person name="Quesneville H."/>
            <person name="Read B."/>
            <person name="Rensing S.A."/>
            <person name="Ritter A."/>
            <person name="Rousvoal S."/>
            <person name="Samanta M."/>
            <person name="Samson G."/>
            <person name="Schroeder D.C."/>
            <person name="Segurens B."/>
            <person name="Strittmatter M."/>
            <person name="Tonon T."/>
            <person name="Tregear J.W."/>
            <person name="Valentin K."/>
            <person name="von Dassow P."/>
            <person name="Yamagishi T."/>
            <person name="Van de Peer Y."/>
            <person name="Wincker P."/>
        </authorList>
    </citation>
    <scope>NUCLEOTIDE SEQUENCE [LARGE SCALE GENOMIC DNA]</scope>
    <source>
        <strain evidence="4">Ec32 / CCAP1310/4</strain>
    </source>
</reference>
<accession>D8LN36</accession>
<feature type="transmembrane region" description="Helical" evidence="2">
    <location>
        <begin position="75"/>
        <end position="96"/>
    </location>
</feature>
<dbReference type="InterPro" id="IPR006747">
    <property type="entry name" value="DUF599"/>
</dbReference>
<evidence type="ECO:0000313" key="3">
    <source>
        <dbReference type="EMBL" id="CBN74799.1"/>
    </source>
</evidence>
<sequence>MVEVVDGINLQEVVIPAICFAVCAGFQTWEFLGSHDDPARARTLFKAVRAGWVKDQFMKGTAACNTTRDYIKSAVFMANTAITLATFAVGYAGSIYTDCSDDDDDCTPEDWLFVIKLGCLSAVLLVNFFVLTQCTRFAVHFSFCINTREIEGVPMSHAMLVNVFEHSHKYFSLGIRLYFGTIPVFAWIFTPWALLAVTPVYVYMVRGLENAGFVKDEMDQMTGRKRATLPPPGSESTADARAVSATATAAGGLEEGPSDKNL</sequence>
<dbReference type="Pfam" id="PF04654">
    <property type="entry name" value="DUF599"/>
    <property type="match status" value="1"/>
</dbReference>
<evidence type="ECO:0000256" key="2">
    <source>
        <dbReference type="SAM" id="Phobius"/>
    </source>
</evidence>
<dbReference type="OrthoDB" id="761598at2759"/>
<dbReference type="EMBL" id="FN649728">
    <property type="protein sequence ID" value="CBN74799.1"/>
    <property type="molecule type" value="Genomic_DNA"/>
</dbReference>
<dbReference type="AlphaFoldDB" id="D8LN36"/>
<gene>
    <name evidence="3" type="ORF">Esi_0043_0025</name>
</gene>
<dbReference type="PANTHER" id="PTHR31168:SF1">
    <property type="entry name" value="DUF599 FAMILY PROTEIN"/>
    <property type="match status" value="1"/>
</dbReference>
<dbReference type="PANTHER" id="PTHR31168">
    <property type="entry name" value="OS02G0292800 PROTEIN"/>
    <property type="match status" value="1"/>
</dbReference>
<organism evidence="3 4">
    <name type="scientific">Ectocarpus siliculosus</name>
    <name type="common">Brown alga</name>
    <name type="synonym">Conferva siliculosa</name>
    <dbReference type="NCBI Taxonomy" id="2880"/>
    <lineage>
        <taxon>Eukaryota</taxon>
        <taxon>Sar</taxon>
        <taxon>Stramenopiles</taxon>
        <taxon>Ochrophyta</taxon>
        <taxon>PX clade</taxon>
        <taxon>Phaeophyceae</taxon>
        <taxon>Ectocarpales</taxon>
        <taxon>Ectocarpaceae</taxon>
        <taxon>Ectocarpus</taxon>
    </lineage>
</organism>
<keyword evidence="2" id="KW-1133">Transmembrane helix</keyword>
<feature type="compositionally biased region" description="Low complexity" evidence="1">
    <location>
        <begin position="237"/>
        <end position="252"/>
    </location>
</feature>
<evidence type="ECO:0008006" key="5">
    <source>
        <dbReference type="Google" id="ProtNLM"/>
    </source>
</evidence>
<name>D8LN36_ECTSI</name>
<proteinExistence type="predicted"/>
<dbReference type="Proteomes" id="UP000002630">
    <property type="component" value="Linkage Group LG03"/>
</dbReference>
<feature type="region of interest" description="Disordered" evidence="1">
    <location>
        <begin position="223"/>
        <end position="262"/>
    </location>
</feature>
<feature type="transmembrane region" description="Helical" evidence="2">
    <location>
        <begin position="111"/>
        <end position="131"/>
    </location>
</feature>
<keyword evidence="4" id="KW-1185">Reference proteome</keyword>
<protein>
    <recommendedName>
        <fullName evidence="5">DUF599 domain-containing protein</fullName>
    </recommendedName>
</protein>
<keyword evidence="2" id="KW-0812">Transmembrane</keyword>